<name>A0ABR3D9L5_NEUIN</name>
<protein>
    <submittedName>
        <fullName evidence="1">Uncharacterized protein</fullName>
    </submittedName>
</protein>
<reference evidence="1 2" key="1">
    <citation type="submission" date="2023-09" db="EMBL/GenBank/DDBJ databases">
        <title>Multi-omics analysis of a traditional fermented food reveals byproduct-associated fungal strains for waste-to-food upcycling.</title>
        <authorList>
            <consortium name="Lawrence Berkeley National Laboratory"/>
            <person name="Rekdal V.M."/>
            <person name="Villalobos-Escobedo J.M."/>
            <person name="Rodriguez-Valeron N."/>
            <person name="Garcia M.O."/>
            <person name="Vasquez D.P."/>
            <person name="Damayanti I."/>
            <person name="Sorensen P.M."/>
            <person name="Baidoo E.E."/>
            <person name="De Carvalho A.C."/>
            <person name="Riley R."/>
            <person name="Lipzen A."/>
            <person name="He G."/>
            <person name="Yan M."/>
            <person name="Haridas S."/>
            <person name="Daum C."/>
            <person name="Yoshinaga Y."/>
            <person name="Ng V."/>
            <person name="Grigoriev I.V."/>
            <person name="Munk R."/>
            <person name="Nuraida L."/>
            <person name="Wijaya C.H."/>
            <person name="Morales P.-C."/>
            <person name="Keasling J.D."/>
        </authorList>
    </citation>
    <scope>NUCLEOTIDE SEQUENCE [LARGE SCALE GENOMIC DNA]</scope>
    <source>
        <strain evidence="1 2">FGSC 2613</strain>
    </source>
</reference>
<proteinExistence type="predicted"/>
<organism evidence="1 2">
    <name type="scientific">Neurospora intermedia</name>
    <dbReference type="NCBI Taxonomy" id="5142"/>
    <lineage>
        <taxon>Eukaryota</taxon>
        <taxon>Fungi</taxon>
        <taxon>Dikarya</taxon>
        <taxon>Ascomycota</taxon>
        <taxon>Pezizomycotina</taxon>
        <taxon>Sordariomycetes</taxon>
        <taxon>Sordariomycetidae</taxon>
        <taxon>Sordariales</taxon>
        <taxon>Sordariaceae</taxon>
        <taxon>Neurospora</taxon>
    </lineage>
</organism>
<keyword evidence="2" id="KW-1185">Reference proteome</keyword>
<accession>A0ABR3D9L5</accession>
<dbReference type="Proteomes" id="UP001451303">
    <property type="component" value="Unassembled WGS sequence"/>
</dbReference>
<dbReference type="EMBL" id="JAVLET010000005">
    <property type="protein sequence ID" value="KAL0469380.1"/>
    <property type="molecule type" value="Genomic_DNA"/>
</dbReference>
<gene>
    <name evidence="1" type="ORF">QR685DRAFT_572390</name>
</gene>
<evidence type="ECO:0000313" key="2">
    <source>
        <dbReference type="Proteomes" id="UP001451303"/>
    </source>
</evidence>
<comment type="caution">
    <text evidence="1">The sequence shown here is derived from an EMBL/GenBank/DDBJ whole genome shotgun (WGS) entry which is preliminary data.</text>
</comment>
<evidence type="ECO:0000313" key="1">
    <source>
        <dbReference type="EMBL" id="KAL0469380.1"/>
    </source>
</evidence>
<sequence length="98" mass="11095">MTGTAAIIADINYNTESITFLNIGLLVVPFNIQYYSIKCIRKITPGEEVIVLVYYKPLPKGRSFIFNLSNDGVMNIVIDYKSLKIVFFKNSTRGVRVI</sequence>